<evidence type="ECO:0000259" key="11">
    <source>
        <dbReference type="PROSITE" id="PS50103"/>
    </source>
</evidence>
<dbReference type="PANTHER" id="PTHR12620">
    <property type="entry name" value="U2 SNRNP AUXILIARY FACTOR, SMALL SUBUNIT"/>
    <property type="match status" value="1"/>
</dbReference>
<evidence type="ECO:0000256" key="7">
    <source>
        <dbReference type="PROSITE-ProRule" id="PRU00723"/>
    </source>
</evidence>
<evidence type="ECO:0000256" key="2">
    <source>
        <dbReference type="ARBA" id="ARBA00022737"/>
    </source>
</evidence>
<feature type="domain" description="RRM" evidence="10">
    <location>
        <begin position="241"/>
        <end position="348"/>
    </location>
</feature>
<proteinExistence type="predicted"/>
<sequence length="546" mass="65114">MILVDSISFSIKHNSNSEAESPKKMPSDIPANVEDVEGNDLPKRSGVGNRRTWRKEIKKLQRKRRRQKQAKERDRLLEVENLEKQNDPIQKSRIEQQKELEMMHLQEEEKQHEEQEVAWLRRELLAQQRFRQLEKLQKAQEAAQEALRLQREAEFQKREKAILLKKVEEQRLIKSMNKEFEDTMRVMDDYLTETIINTPPKLNVLIETAPDRRMCEFFERTNCCRFGLCCNFNHKRPLLAKIIIIRNFFSHPLLKQTENPEYFNADEHLEFNEGDLKKTYKEFCDDVWPEIEKFGEIINFRVTRNVQNHLRGHTFVEYKNKRDALKAFVNLQGRYYACRRLCVEFSNIRHWRIAVCGLSLAHKCSKGPQCNYLHLFQNPGNKYNQIIEPMVRTPKVIPNLNKVEITPLLSWKDIETKSIYAERCRNWRWSESPEIEVVAKKWCGGDDISHKSENLSKPVKEKHKSSKSDRKEIRKSLKVQHKRRERDRSRSKNRNKCTPPQSELPHRKRSKKKGSSRERSKTLEEQPSKRKKNKSESHHKSRSKEK</sequence>
<keyword evidence="2" id="KW-0677">Repeat</keyword>
<dbReference type="PRINTS" id="PR01848">
    <property type="entry name" value="U2AUXFACTOR"/>
</dbReference>
<keyword evidence="13" id="KW-1185">Reference proteome</keyword>
<keyword evidence="5 6" id="KW-0694">RNA-binding</keyword>
<feature type="compositionally biased region" description="Basic and acidic residues" evidence="9">
    <location>
        <begin position="466"/>
        <end position="475"/>
    </location>
</feature>
<dbReference type="InterPro" id="IPR035979">
    <property type="entry name" value="RBD_domain_sf"/>
</dbReference>
<name>A0A1B0G4U3_GLOMM</name>
<evidence type="ECO:0000256" key="3">
    <source>
        <dbReference type="ARBA" id="ARBA00022771"/>
    </source>
</evidence>
<dbReference type="AlphaFoldDB" id="A0A1B0G4U3"/>
<organism evidence="12 13">
    <name type="scientific">Glossina morsitans morsitans</name>
    <name type="common">Savannah tsetse fly</name>
    <dbReference type="NCBI Taxonomy" id="37546"/>
    <lineage>
        <taxon>Eukaryota</taxon>
        <taxon>Metazoa</taxon>
        <taxon>Ecdysozoa</taxon>
        <taxon>Arthropoda</taxon>
        <taxon>Hexapoda</taxon>
        <taxon>Insecta</taxon>
        <taxon>Pterygota</taxon>
        <taxon>Neoptera</taxon>
        <taxon>Endopterygota</taxon>
        <taxon>Diptera</taxon>
        <taxon>Brachycera</taxon>
        <taxon>Muscomorpha</taxon>
        <taxon>Hippoboscoidea</taxon>
        <taxon>Glossinidae</taxon>
        <taxon>Glossina</taxon>
    </lineage>
</organism>
<dbReference type="GO" id="GO:0000398">
    <property type="term" value="P:mRNA splicing, via spliceosome"/>
    <property type="evidence" value="ECO:0007669"/>
    <property type="project" value="InterPro"/>
</dbReference>
<dbReference type="GO" id="GO:0089701">
    <property type="term" value="C:U2AF complex"/>
    <property type="evidence" value="ECO:0007669"/>
    <property type="project" value="InterPro"/>
</dbReference>
<dbReference type="GO" id="GO:0003723">
    <property type="term" value="F:RNA binding"/>
    <property type="evidence" value="ECO:0007669"/>
    <property type="project" value="UniProtKB-UniRule"/>
</dbReference>
<feature type="domain" description="C3H1-type" evidence="11">
    <location>
        <begin position="209"/>
        <end position="237"/>
    </location>
</feature>
<dbReference type="EnsemblMetazoa" id="GMOY008339-RA">
    <property type="protein sequence ID" value="GMOY008339-PA"/>
    <property type="gene ID" value="GMOY008339"/>
</dbReference>
<keyword evidence="1 7" id="KW-0479">Metal-binding</keyword>
<dbReference type="SUPFAM" id="SSF54928">
    <property type="entry name" value="RNA-binding domain, RBD"/>
    <property type="match status" value="1"/>
</dbReference>
<evidence type="ECO:0000256" key="8">
    <source>
        <dbReference type="SAM" id="Coils"/>
    </source>
</evidence>
<dbReference type="InterPro" id="IPR000571">
    <property type="entry name" value="Znf_CCCH"/>
</dbReference>
<feature type="coiled-coil region" evidence="8">
    <location>
        <begin position="95"/>
        <end position="166"/>
    </location>
</feature>
<feature type="compositionally biased region" description="Basic and acidic residues" evidence="9">
    <location>
        <begin position="515"/>
        <end position="546"/>
    </location>
</feature>
<feature type="zinc finger region" description="C3H1-type" evidence="7">
    <location>
        <begin position="209"/>
        <end position="237"/>
    </location>
</feature>
<dbReference type="VEuPathDB" id="VectorBase:GMOY008339"/>
<dbReference type="PhylomeDB" id="A0A1B0G4U3"/>
<dbReference type="PROSITE" id="PS50102">
    <property type="entry name" value="RRM"/>
    <property type="match status" value="1"/>
</dbReference>
<dbReference type="GO" id="GO:0008270">
    <property type="term" value="F:zinc ion binding"/>
    <property type="evidence" value="ECO:0007669"/>
    <property type="project" value="UniProtKB-KW"/>
</dbReference>
<feature type="region of interest" description="Disordered" evidence="9">
    <location>
        <begin position="13"/>
        <end position="79"/>
    </location>
</feature>
<feature type="region of interest" description="Disordered" evidence="9">
    <location>
        <begin position="449"/>
        <end position="546"/>
    </location>
</feature>
<dbReference type="Pfam" id="PF00076">
    <property type="entry name" value="RRM_1"/>
    <property type="match status" value="1"/>
</dbReference>
<evidence type="ECO:0000313" key="13">
    <source>
        <dbReference type="Proteomes" id="UP000092444"/>
    </source>
</evidence>
<keyword evidence="4 7" id="KW-0862">Zinc</keyword>
<feature type="compositionally biased region" description="Basic and acidic residues" evidence="9">
    <location>
        <begin position="69"/>
        <end position="79"/>
    </location>
</feature>
<evidence type="ECO:0000256" key="9">
    <source>
        <dbReference type="SAM" id="MobiDB-lite"/>
    </source>
</evidence>
<keyword evidence="3 7" id="KW-0863">Zinc-finger</keyword>
<dbReference type="Proteomes" id="UP000092444">
    <property type="component" value="Unassembled WGS sequence"/>
</dbReference>
<evidence type="ECO:0000313" key="12">
    <source>
        <dbReference type="EnsemblMetazoa" id="GMOY008339-PA"/>
    </source>
</evidence>
<reference evidence="12" key="1">
    <citation type="submission" date="2020-05" db="UniProtKB">
        <authorList>
            <consortium name="EnsemblMetazoa"/>
        </authorList>
    </citation>
    <scope>IDENTIFICATION</scope>
    <source>
        <strain evidence="12">Yale</strain>
    </source>
</reference>
<protein>
    <submittedName>
        <fullName evidence="12">Uncharacterized protein</fullName>
    </submittedName>
</protein>
<accession>A0A1B0G4U3</accession>
<keyword evidence="8" id="KW-0175">Coiled coil</keyword>
<feature type="compositionally biased region" description="Basic residues" evidence="9">
    <location>
        <begin position="476"/>
        <end position="495"/>
    </location>
</feature>
<evidence type="ECO:0000256" key="6">
    <source>
        <dbReference type="PROSITE-ProRule" id="PRU00176"/>
    </source>
</evidence>
<dbReference type="STRING" id="37546.A0A1B0G4U3"/>
<dbReference type="InterPro" id="IPR009145">
    <property type="entry name" value="U2AF_small"/>
</dbReference>
<dbReference type="PROSITE" id="PS50103">
    <property type="entry name" value="ZF_C3H1"/>
    <property type="match status" value="1"/>
</dbReference>
<evidence type="ECO:0000259" key="10">
    <source>
        <dbReference type="PROSITE" id="PS50102"/>
    </source>
</evidence>
<dbReference type="Gene3D" id="3.30.70.330">
    <property type="match status" value="1"/>
</dbReference>
<evidence type="ECO:0000256" key="4">
    <source>
        <dbReference type="ARBA" id="ARBA00022833"/>
    </source>
</evidence>
<evidence type="ECO:0000256" key="1">
    <source>
        <dbReference type="ARBA" id="ARBA00022723"/>
    </source>
</evidence>
<dbReference type="InterPro" id="IPR012677">
    <property type="entry name" value="Nucleotide-bd_a/b_plait_sf"/>
</dbReference>
<evidence type="ECO:0000256" key="5">
    <source>
        <dbReference type="ARBA" id="ARBA00022884"/>
    </source>
</evidence>
<dbReference type="EMBL" id="CCAG010022902">
    <property type="status" value="NOT_ANNOTATED_CDS"/>
    <property type="molecule type" value="Genomic_DNA"/>
</dbReference>
<dbReference type="InterPro" id="IPR000504">
    <property type="entry name" value="RRM_dom"/>
</dbReference>